<dbReference type="AlphaFoldDB" id="A0A815HJY5"/>
<evidence type="ECO:0000256" key="3">
    <source>
        <dbReference type="ARBA" id="ARBA00022840"/>
    </source>
</evidence>
<comment type="caution">
    <text evidence="6">The sequence shown here is derived from an EMBL/GenBank/DDBJ whole genome shotgun (WGS) entry which is preliminary data.</text>
</comment>
<keyword evidence="2 4" id="KW-0547">Nucleotide-binding</keyword>
<dbReference type="SUPFAM" id="SSF100920">
    <property type="entry name" value="Heat shock protein 70kD (HSP70), peptide-binding domain"/>
    <property type="match status" value="1"/>
</dbReference>
<keyword evidence="3 4" id="KW-0067">ATP-binding</keyword>
<dbReference type="PRINTS" id="PR00301">
    <property type="entry name" value="HEATSHOCK70"/>
</dbReference>
<dbReference type="Pfam" id="PF00012">
    <property type="entry name" value="HSP70"/>
    <property type="match status" value="1"/>
</dbReference>
<name>A0A815HJY5_9BILA</name>
<dbReference type="GO" id="GO:0140662">
    <property type="term" value="F:ATP-dependent protein folding chaperone"/>
    <property type="evidence" value="ECO:0007669"/>
    <property type="project" value="InterPro"/>
</dbReference>
<accession>A0A815HJY5</accession>
<feature type="domain" description="DNA-dependent protein kinase catalytic subunit CC1/2" evidence="5">
    <location>
        <begin position="444"/>
        <end position="494"/>
    </location>
</feature>
<dbReference type="Gene3D" id="2.60.34.10">
    <property type="entry name" value="Substrate Binding Domain Of DNAk, Chain A, domain 1"/>
    <property type="match status" value="1"/>
</dbReference>
<dbReference type="InterPro" id="IPR013126">
    <property type="entry name" value="Hsp_70_fam"/>
</dbReference>
<evidence type="ECO:0000313" key="6">
    <source>
        <dbReference type="EMBL" id="CAF1353215.1"/>
    </source>
</evidence>
<evidence type="ECO:0000259" key="5">
    <source>
        <dbReference type="Pfam" id="PF20502"/>
    </source>
</evidence>
<evidence type="ECO:0000313" key="7">
    <source>
        <dbReference type="Proteomes" id="UP000663864"/>
    </source>
</evidence>
<evidence type="ECO:0000256" key="4">
    <source>
        <dbReference type="RuleBase" id="RU003322"/>
    </source>
</evidence>
<dbReference type="EMBL" id="CAJNOT010002931">
    <property type="protein sequence ID" value="CAF1353215.1"/>
    <property type="molecule type" value="Genomic_DNA"/>
</dbReference>
<protein>
    <recommendedName>
        <fullName evidence="5">DNA-dependent protein kinase catalytic subunit CC1/2 domain-containing protein</fullName>
    </recommendedName>
</protein>
<dbReference type="Proteomes" id="UP000663864">
    <property type="component" value="Unassembled WGS sequence"/>
</dbReference>
<dbReference type="GO" id="GO:0005524">
    <property type="term" value="F:ATP binding"/>
    <property type="evidence" value="ECO:0007669"/>
    <property type="project" value="UniProtKB-KW"/>
</dbReference>
<gene>
    <name evidence="6" type="ORF">ZHD862_LOCUS30677</name>
</gene>
<dbReference type="PANTHER" id="PTHR19375">
    <property type="entry name" value="HEAT SHOCK PROTEIN 70KDA"/>
    <property type="match status" value="1"/>
</dbReference>
<evidence type="ECO:0000256" key="1">
    <source>
        <dbReference type="ARBA" id="ARBA00007381"/>
    </source>
</evidence>
<dbReference type="Pfam" id="PF20502">
    <property type="entry name" value="DNAPKcs_CC1-2"/>
    <property type="match status" value="1"/>
</dbReference>
<proteinExistence type="inferred from homology"/>
<dbReference type="InterPro" id="IPR029047">
    <property type="entry name" value="HSP70_peptide-bd_sf"/>
</dbReference>
<sequence>SAAMVEAQSLKENTQNEVLASVSSWLSLKQDIPSDKASGKVTTPIKESCKIASNNLDRNAMQDLECVRSEYASIFNRISETDTLHRIKEKQYSPHSRIIAEASELNAPIHDLLLIDVCPLSIGIEDIHGHMHKIICRNTMIPTRTQLFPLFTNAYAYQATATIRIFEGEHYLTKYNTLLGIFILSGLTTNFAARTLEIAIRMDIDVNGVLRVDAEEPRSGAKASININVNAQTKLSRDDIERHLTFVQNDPNFAAKSSQYFKKMILTFVQFRVLVHDHKLGDTLYMLDGQIETINHNFSGELTTSCDRIPGIPLLVVIVFVLDSCRTQDGSFMLNKDLADVLHIDIDIFNSLENYLREQGFNSLALNIRNELLRLVGTGIILLWLILQIEPVLQNMSQILNNTEQIKTQLCNYLPVVMTEQINKAILFYQQTSQRNDKHRKWFDEFYRTLHTFTTDCFPLKSRKFHTGTQEYRDYYDPIRKMLSALELSSSFTLFEDEILSSINRFIIKLNDHNKQMNFA</sequence>
<comment type="similarity">
    <text evidence="1 4">Belongs to the heat shock protein 70 family.</text>
</comment>
<reference evidence="6" key="1">
    <citation type="submission" date="2021-02" db="EMBL/GenBank/DDBJ databases">
        <authorList>
            <person name="Nowell W R."/>
        </authorList>
    </citation>
    <scope>NUCLEOTIDE SEQUENCE</scope>
</reference>
<dbReference type="InterPro" id="IPR046803">
    <property type="entry name" value="DNAPKcs_CC1-2"/>
</dbReference>
<evidence type="ECO:0000256" key="2">
    <source>
        <dbReference type="ARBA" id="ARBA00022741"/>
    </source>
</evidence>
<organism evidence="6 7">
    <name type="scientific">Rotaria sordida</name>
    <dbReference type="NCBI Taxonomy" id="392033"/>
    <lineage>
        <taxon>Eukaryota</taxon>
        <taxon>Metazoa</taxon>
        <taxon>Spiralia</taxon>
        <taxon>Gnathifera</taxon>
        <taxon>Rotifera</taxon>
        <taxon>Eurotatoria</taxon>
        <taxon>Bdelloidea</taxon>
        <taxon>Philodinida</taxon>
        <taxon>Philodinidae</taxon>
        <taxon>Rotaria</taxon>
    </lineage>
</organism>
<feature type="non-terminal residue" evidence="6">
    <location>
        <position position="1"/>
    </location>
</feature>